<accession>A0A8B8GSN6</accession>
<dbReference type="KEGG" id="ame:727534"/>
<gene>
    <name evidence="4" type="primary">LOC727534</name>
</gene>
<accession>A0A7M7MFW1</accession>
<evidence type="ECO:0000313" key="2">
    <source>
        <dbReference type="EnsemblMetazoa" id="XP_026294720"/>
    </source>
</evidence>
<dbReference type="EnsemblMetazoa" id="XM_026438935">
    <property type="protein sequence ID" value="XP_026294720"/>
    <property type="gene ID" value="LOC727534"/>
</dbReference>
<keyword evidence="3" id="KW-1185">Reference proteome</keyword>
<dbReference type="SUPFAM" id="SSF55811">
    <property type="entry name" value="Nudix"/>
    <property type="match status" value="1"/>
</dbReference>
<organism evidence="2">
    <name type="scientific">Apis mellifera</name>
    <name type="common">Honeybee</name>
    <dbReference type="NCBI Taxonomy" id="7460"/>
    <lineage>
        <taxon>Eukaryota</taxon>
        <taxon>Metazoa</taxon>
        <taxon>Ecdysozoa</taxon>
        <taxon>Arthropoda</taxon>
        <taxon>Hexapoda</taxon>
        <taxon>Insecta</taxon>
        <taxon>Pterygota</taxon>
        <taxon>Neoptera</taxon>
        <taxon>Endopterygota</taxon>
        <taxon>Hymenoptera</taxon>
        <taxon>Apocrita</taxon>
        <taxon>Aculeata</taxon>
        <taxon>Apoidea</taxon>
        <taxon>Anthophila</taxon>
        <taxon>Apidae</taxon>
        <taxon>Apis</taxon>
    </lineage>
</organism>
<name>A0A7M7MFW1_APIME</name>
<dbReference type="PANTHER" id="PTHR13030">
    <property type="entry name" value="NUDIX HYDROLASE"/>
    <property type="match status" value="1"/>
</dbReference>
<dbReference type="AlphaFoldDB" id="A0A7M7MFW1"/>
<dbReference type="RefSeq" id="XP_026294720.1">
    <property type="nucleotide sequence ID" value="XM_026438935.1"/>
</dbReference>
<protein>
    <submittedName>
        <fullName evidence="4">ADP-ribose pyrophosphatase, mitochondrial isoform X1</fullName>
    </submittedName>
</protein>
<sequence>MWIVFIRMIHYECRQGLYPSSNIKRFEVPENKVTWNVEFPEYKPIEYTAALVKGKPWADPEIGEISFKPKWNSIDGKVNRKSYTNDYNIDKNGYPLNPLGRTGIFGRGLLGRWGPNHAADPIVTRWKSNVSGSTEINKDTKKPILQLVAIQRYDSGKWAIPGGMIDPGETVSTTLKREFMEEAMSFLEKSQAEKEELEKCIGKLFERGEEIYKGYVDDPRNTDNAWIETVAVNFHDNDNSVSKNIILKAGDDARNVKWVDIDKNLKLYASHSEFIKKTVLKHNAHW</sequence>
<dbReference type="PROSITE" id="PS51462">
    <property type="entry name" value="NUDIX"/>
    <property type="match status" value="1"/>
</dbReference>
<proteinExistence type="predicted"/>
<dbReference type="Pfam" id="PF00293">
    <property type="entry name" value="NUDIX"/>
    <property type="match status" value="1"/>
</dbReference>
<dbReference type="Pfam" id="PF25969">
    <property type="entry name" value="NUDT9_N"/>
    <property type="match status" value="1"/>
</dbReference>
<evidence type="ECO:0000259" key="1">
    <source>
        <dbReference type="PROSITE" id="PS51462"/>
    </source>
</evidence>
<dbReference type="Gene3D" id="3.90.79.10">
    <property type="entry name" value="Nucleoside Triphosphate Pyrophosphohydrolase"/>
    <property type="match status" value="1"/>
</dbReference>
<dbReference type="Proteomes" id="UP000005203">
    <property type="component" value="Linkage group LG2"/>
</dbReference>
<reference evidence="2" key="1">
    <citation type="submission" date="2021-01" db="UniProtKB">
        <authorList>
            <consortium name="EnsemblMetazoa"/>
        </authorList>
    </citation>
    <scope>IDENTIFICATION</scope>
    <source>
        <strain evidence="2">DH4</strain>
    </source>
</reference>
<dbReference type="GO" id="GO:0047631">
    <property type="term" value="F:ADP-ribose diphosphatase activity"/>
    <property type="evidence" value="ECO:0007669"/>
    <property type="project" value="InterPro"/>
</dbReference>
<dbReference type="InterPro" id="IPR015797">
    <property type="entry name" value="NUDIX_hydrolase-like_dom_sf"/>
</dbReference>
<evidence type="ECO:0000313" key="3">
    <source>
        <dbReference type="Proteomes" id="UP000005203"/>
    </source>
</evidence>
<dbReference type="CDD" id="cd03670">
    <property type="entry name" value="NUDIX_ADPRase_Nudt9"/>
    <property type="match status" value="1"/>
</dbReference>
<evidence type="ECO:0000313" key="4">
    <source>
        <dbReference type="RefSeq" id="XP_026294720.1"/>
    </source>
</evidence>
<dbReference type="InterPro" id="IPR000086">
    <property type="entry name" value="NUDIX_hydrolase_dom"/>
</dbReference>
<dbReference type="GeneID" id="727534"/>
<dbReference type="OrthoDB" id="9972248at2759"/>
<feature type="domain" description="Nudix hydrolase" evidence="1">
    <location>
        <begin position="126"/>
        <end position="281"/>
    </location>
</feature>
<reference evidence="4" key="2">
    <citation type="submission" date="2025-04" db="UniProtKB">
        <authorList>
            <consortium name="RefSeq"/>
        </authorList>
    </citation>
    <scope>IDENTIFICATION</scope>
    <source>
        <strain evidence="4">DH4</strain>
        <tissue evidence="4">Whole body</tissue>
    </source>
</reference>
<dbReference type="FunFam" id="3.90.79.10:FF:000021">
    <property type="entry name" value="ADP-ribose pyrophosphatase, mitochondrial isoform X1"/>
    <property type="match status" value="1"/>
</dbReference>
<dbReference type="PANTHER" id="PTHR13030:SF8">
    <property type="entry name" value="ADP-RIBOSE PYROPHOSPHATASE, MITOCHONDRIAL"/>
    <property type="match status" value="1"/>
</dbReference>
<dbReference type="InterPro" id="IPR039989">
    <property type="entry name" value="NUDT9"/>
</dbReference>